<dbReference type="RefSeq" id="WP_022750466.1">
    <property type="nucleotide sequence ID" value="NZ_FOGW01000028.1"/>
</dbReference>
<dbReference type="AlphaFoldDB" id="A0A1H9UFE2"/>
<evidence type="ECO:0000313" key="1">
    <source>
        <dbReference type="EMBL" id="SES07753.1"/>
    </source>
</evidence>
<dbReference type="Proteomes" id="UP000182471">
    <property type="component" value="Unassembled WGS sequence"/>
</dbReference>
<dbReference type="EMBL" id="FOGW01000028">
    <property type="protein sequence ID" value="SES07753.1"/>
    <property type="molecule type" value="Genomic_DNA"/>
</dbReference>
<organism evidence="1 2">
    <name type="scientific">Lachnobacterium bovis</name>
    <dbReference type="NCBI Taxonomy" id="140626"/>
    <lineage>
        <taxon>Bacteria</taxon>
        <taxon>Bacillati</taxon>
        <taxon>Bacillota</taxon>
        <taxon>Clostridia</taxon>
        <taxon>Lachnospirales</taxon>
        <taxon>Lachnospiraceae</taxon>
        <taxon>Lachnobacterium</taxon>
    </lineage>
</organism>
<keyword evidence="2" id="KW-1185">Reference proteome</keyword>
<sequence length="65" mass="7979">MNLSGFRPNDIFFEYDAQKQNEFRSKFVMNHRECIERSEKNSSHEKVVKDVEYDVQEREIENYMI</sequence>
<proteinExistence type="predicted"/>
<reference evidence="2" key="1">
    <citation type="submission" date="2016-10" db="EMBL/GenBank/DDBJ databases">
        <authorList>
            <person name="Varghese N."/>
            <person name="Submissions S."/>
        </authorList>
    </citation>
    <scope>NUCLEOTIDE SEQUENCE [LARGE SCALE GENOMIC DNA]</scope>
    <source>
        <strain evidence="2">S1b</strain>
    </source>
</reference>
<name>A0A1H9UFE2_9FIRM</name>
<accession>A0A1H9UFE2</accession>
<gene>
    <name evidence="1" type="ORF">SAMN02910429_02063</name>
</gene>
<evidence type="ECO:0000313" key="2">
    <source>
        <dbReference type="Proteomes" id="UP000182471"/>
    </source>
</evidence>
<protein>
    <submittedName>
        <fullName evidence="1">Uncharacterized protein</fullName>
    </submittedName>
</protein>